<dbReference type="RefSeq" id="WP_180335633.1">
    <property type="nucleotide sequence ID" value="NZ_MVDD01000002.1"/>
</dbReference>
<comment type="caution">
    <text evidence="4">The sequence shown here is derived from an EMBL/GenBank/DDBJ whole genome shotgun (WGS) entry which is preliminary data.</text>
</comment>
<feature type="transmembrane region" description="Helical" evidence="2">
    <location>
        <begin position="74"/>
        <end position="94"/>
    </location>
</feature>
<evidence type="ECO:0000256" key="2">
    <source>
        <dbReference type="SAM" id="Phobius"/>
    </source>
</evidence>
<organism evidence="4 5">
    <name type="scientific">Labilibaculum filiforme</name>
    <dbReference type="NCBI Taxonomy" id="1940526"/>
    <lineage>
        <taxon>Bacteria</taxon>
        <taxon>Pseudomonadati</taxon>
        <taxon>Bacteroidota</taxon>
        <taxon>Bacteroidia</taxon>
        <taxon>Marinilabiliales</taxon>
        <taxon>Marinifilaceae</taxon>
        <taxon>Labilibaculum</taxon>
    </lineage>
</organism>
<dbReference type="InterPro" id="IPR010559">
    <property type="entry name" value="Sig_transdc_His_kin_internal"/>
</dbReference>
<dbReference type="AlphaFoldDB" id="A0A2N3I498"/>
<sequence length="308" mass="36403">MTFVFNLCFAVAVYFNLLVLIPFFFKKQKFFLYILFLLGLISLAAFFIDFLLVYPLGRFVQGEKYFEELTFVVWFNFAFFTFIYVGLTSFLSLMREWFILQKISFQLKDIEREKLEAELKALKAQINPHFLFNTLNNIYSLTLDKSDKAPSLVLKLSDLMRYILYDCNDRYVLMEKELEFIKNYLDLQKIRLDDSIPVKMEVKGNVARSKIAPLLFEPLIENAFKHGAYGKNNGGFVNILLNFEDENHIELLIENRSQHVWDKEDEKNSGIGIKNVIRRLELLYPEKHRLEIKDEDNLFKVSLQIDLS</sequence>
<reference evidence="4 5" key="1">
    <citation type="journal article" date="2017" name="Front. Microbiol.">
        <title>Labilibaculum manganireducens gen. nov., sp. nov. and Labilibaculum filiforme sp. nov., Novel Bacteroidetes Isolated from Subsurface Sediments of the Baltic Sea.</title>
        <authorList>
            <person name="Vandieken V."/>
            <person name="Marshall I.P."/>
            <person name="Niemann H."/>
            <person name="Engelen B."/>
            <person name="Cypionka H."/>
        </authorList>
    </citation>
    <scope>NUCLEOTIDE SEQUENCE [LARGE SCALE GENOMIC DNA]</scope>
    <source>
        <strain evidence="4 5">59.16B</strain>
    </source>
</reference>
<dbReference type="InterPro" id="IPR036890">
    <property type="entry name" value="HATPase_C_sf"/>
</dbReference>
<dbReference type="Proteomes" id="UP000233535">
    <property type="component" value="Unassembled WGS sequence"/>
</dbReference>
<name>A0A2N3I498_9BACT</name>
<feature type="domain" description="Signal transduction histidine kinase internal region" evidence="3">
    <location>
        <begin position="117"/>
        <end position="195"/>
    </location>
</feature>
<dbReference type="PANTHER" id="PTHR34220:SF7">
    <property type="entry name" value="SENSOR HISTIDINE KINASE YPDA"/>
    <property type="match status" value="1"/>
</dbReference>
<protein>
    <recommendedName>
        <fullName evidence="3">Signal transduction histidine kinase internal region domain-containing protein</fullName>
    </recommendedName>
</protein>
<evidence type="ECO:0000259" key="3">
    <source>
        <dbReference type="Pfam" id="PF06580"/>
    </source>
</evidence>
<dbReference type="PANTHER" id="PTHR34220">
    <property type="entry name" value="SENSOR HISTIDINE KINASE YPDA"/>
    <property type="match status" value="1"/>
</dbReference>
<dbReference type="GO" id="GO:0016020">
    <property type="term" value="C:membrane"/>
    <property type="evidence" value="ECO:0007669"/>
    <property type="project" value="InterPro"/>
</dbReference>
<feature type="coiled-coil region" evidence="1">
    <location>
        <begin position="100"/>
        <end position="127"/>
    </location>
</feature>
<keyword evidence="5" id="KW-1185">Reference proteome</keyword>
<dbReference type="GO" id="GO:0000155">
    <property type="term" value="F:phosphorelay sensor kinase activity"/>
    <property type="evidence" value="ECO:0007669"/>
    <property type="project" value="InterPro"/>
</dbReference>
<dbReference type="Gene3D" id="3.30.565.10">
    <property type="entry name" value="Histidine kinase-like ATPase, C-terminal domain"/>
    <property type="match status" value="1"/>
</dbReference>
<evidence type="ECO:0000313" key="4">
    <source>
        <dbReference type="EMBL" id="PKQ65129.1"/>
    </source>
</evidence>
<evidence type="ECO:0000256" key="1">
    <source>
        <dbReference type="SAM" id="Coils"/>
    </source>
</evidence>
<gene>
    <name evidence="4" type="ORF">BZG02_04695</name>
</gene>
<keyword evidence="2" id="KW-1133">Transmembrane helix</keyword>
<keyword evidence="1" id="KW-0175">Coiled coil</keyword>
<evidence type="ECO:0000313" key="5">
    <source>
        <dbReference type="Proteomes" id="UP000233535"/>
    </source>
</evidence>
<dbReference type="Pfam" id="PF06580">
    <property type="entry name" value="His_kinase"/>
    <property type="match status" value="1"/>
</dbReference>
<keyword evidence="2" id="KW-0472">Membrane</keyword>
<proteinExistence type="predicted"/>
<feature type="transmembrane region" description="Helical" evidence="2">
    <location>
        <begin position="6"/>
        <end position="25"/>
    </location>
</feature>
<keyword evidence="2" id="KW-0812">Transmembrane</keyword>
<feature type="transmembrane region" description="Helical" evidence="2">
    <location>
        <begin position="32"/>
        <end position="54"/>
    </location>
</feature>
<accession>A0A2N3I498</accession>
<dbReference type="EMBL" id="MVDD01000002">
    <property type="protein sequence ID" value="PKQ65129.1"/>
    <property type="molecule type" value="Genomic_DNA"/>
</dbReference>
<dbReference type="InterPro" id="IPR050640">
    <property type="entry name" value="Bact_2-comp_sensor_kinase"/>
</dbReference>